<dbReference type="RefSeq" id="WP_386430848.1">
    <property type="nucleotide sequence ID" value="NZ_JBHSBB010000013.1"/>
</dbReference>
<accession>A0ABV8HS73</accession>
<evidence type="ECO:0000313" key="3">
    <source>
        <dbReference type="Proteomes" id="UP001595765"/>
    </source>
</evidence>
<organism evidence="2 3">
    <name type="scientific">Streptomyces polygonati</name>
    <dbReference type="NCBI Taxonomy" id="1617087"/>
    <lineage>
        <taxon>Bacteria</taxon>
        <taxon>Bacillati</taxon>
        <taxon>Actinomycetota</taxon>
        <taxon>Actinomycetes</taxon>
        <taxon>Kitasatosporales</taxon>
        <taxon>Streptomycetaceae</taxon>
        <taxon>Streptomyces</taxon>
    </lineage>
</organism>
<dbReference type="Proteomes" id="UP001595765">
    <property type="component" value="Unassembled WGS sequence"/>
</dbReference>
<protein>
    <recommendedName>
        <fullName evidence="4">Integral membrane protein</fullName>
    </recommendedName>
</protein>
<comment type="caution">
    <text evidence="2">The sequence shown here is derived from an EMBL/GenBank/DDBJ whole genome shotgun (WGS) entry which is preliminary data.</text>
</comment>
<evidence type="ECO:0008006" key="4">
    <source>
        <dbReference type="Google" id="ProtNLM"/>
    </source>
</evidence>
<evidence type="ECO:0000256" key="1">
    <source>
        <dbReference type="SAM" id="Phobius"/>
    </source>
</evidence>
<reference evidence="3" key="1">
    <citation type="journal article" date="2019" name="Int. J. Syst. Evol. Microbiol.">
        <title>The Global Catalogue of Microorganisms (GCM) 10K type strain sequencing project: providing services to taxonomists for standard genome sequencing and annotation.</title>
        <authorList>
            <consortium name="The Broad Institute Genomics Platform"/>
            <consortium name="The Broad Institute Genome Sequencing Center for Infectious Disease"/>
            <person name="Wu L."/>
            <person name="Ma J."/>
        </authorList>
    </citation>
    <scope>NUCLEOTIDE SEQUENCE [LARGE SCALE GENOMIC DNA]</scope>
    <source>
        <strain evidence="3">CGMCC 4.7237</strain>
    </source>
</reference>
<dbReference type="EMBL" id="JBHSBB010000013">
    <property type="protein sequence ID" value="MFC4033761.1"/>
    <property type="molecule type" value="Genomic_DNA"/>
</dbReference>
<name>A0ABV8HS73_9ACTN</name>
<evidence type="ECO:0000313" key="2">
    <source>
        <dbReference type="EMBL" id="MFC4033761.1"/>
    </source>
</evidence>
<feature type="transmembrane region" description="Helical" evidence="1">
    <location>
        <begin position="115"/>
        <end position="134"/>
    </location>
</feature>
<feature type="transmembrane region" description="Helical" evidence="1">
    <location>
        <begin position="12"/>
        <end position="34"/>
    </location>
</feature>
<keyword evidence="1" id="KW-0812">Transmembrane</keyword>
<proteinExistence type="predicted"/>
<keyword evidence="1" id="KW-0472">Membrane</keyword>
<keyword evidence="3" id="KW-1185">Reference proteome</keyword>
<feature type="transmembrane region" description="Helical" evidence="1">
    <location>
        <begin position="141"/>
        <end position="159"/>
    </location>
</feature>
<gene>
    <name evidence="2" type="ORF">ACFO3J_20085</name>
</gene>
<sequence length="160" mass="16175">MANDDSEGVSGLAVFARMVAAGALALLILVAAGWDSWQTAQYVVLTKGREQGTVTLTACGTSDECTGPFAPKGSALARPQVTVSLPVRHHVGDQVDVVIKPDTTTAIRSGPGGLLFAWVPFGGALLLAALLVAGGLRNARIALILAGLGGALLGAAFLTL</sequence>
<keyword evidence="1" id="KW-1133">Transmembrane helix</keyword>